<reference evidence="1 2" key="1">
    <citation type="submission" date="2020-04" db="EMBL/GenBank/DDBJ databases">
        <authorList>
            <person name="Hitch T.C.A."/>
            <person name="Wylensek D."/>
            <person name="Clavel T."/>
        </authorList>
    </citation>
    <scope>NUCLEOTIDE SEQUENCE [LARGE SCALE GENOMIC DNA]</scope>
    <source>
        <strain evidence="1 2">WCA-130-P53-4B</strain>
    </source>
</reference>
<evidence type="ECO:0000313" key="1">
    <source>
        <dbReference type="EMBL" id="NMF02090.1"/>
    </source>
</evidence>
<gene>
    <name evidence="1" type="ORF">HF843_02655</name>
</gene>
<dbReference type="EMBL" id="JABAGJ010000003">
    <property type="protein sequence ID" value="NMF02090.1"/>
    <property type="molecule type" value="Genomic_DNA"/>
</dbReference>
<accession>A0A848D5I8</accession>
<evidence type="ECO:0000313" key="2">
    <source>
        <dbReference type="Proteomes" id="UP000583419"/>
    </source>
</evidence>
<dbReference type="AlphaFoldDB" id="A0A848D5I8"/>
<name>A0A848D5I8_9BIFI</name>
<dbReference type="Proteomes" id="UP000583419">
    <property type="component" value="Unassembled WGS sequence"/>
</dbReference>
<proteinExistence type="predicted"/>
<sequence>MNELVDPLKEEGRKMPHCFVAEERNDPTARKAFDRLTDFLNSHSV</sequence>
<comment type="caution">
    <text evidence="1">The sequence shown here is derived from an EMBL/GenBank/DDBJ whole genome shotgun (WGS) entry which is preliminary data.</text>
</comment>
<organism evidence="1 2">
    <name type="scientific">Bifidobacterium boum</name>
    <dbReference type="NCBI Taxonomy" id="78343"/>
    <lineage>
        <taxon>Bacteria</taxon>
        <taxon>Bacillati</taxon>
        <taxon>Actinomycetota</taxon>
        <taxon>Actinomycetes</taxon>
        <taxon>Bifidobacteriales</taxon>
        <taxon>Bifidobacteriaceae</taxon>
        <taxon>Bifidobacterium</taxon>
    </lineage>
</organism>
<protein>
    <submittedName>
        <fullName evidence="1">Uncharacterized protein</fullName>
    </submittedName>
</protein>